<feature type="domain" description="RagB/SusD" evidence="7">
    <location>
        <begin position="336"/>
        <end position="463"/>
    </location>
</feature>
<evidence type="ECO:0000313" key="9">
    <source>
        <dbReference type="EMBL" id="CAA9196206.1"/>
    </source>
</evidence>
<reference evidence="9 10" key="1">
    <citation type="submission" date="2020-02" db="EMBL/GenBank/DDBJ databases">
        <authorList>
            <person name="Criscuolo A."/>
        </authorList>
    </citation>
    <scope>NUCLEOTIDE SEQUENCE [LARGE SCALE GENOMIC DNA]</scope>
    <source>
        <strain evidence="9">CECT7796</strain>
    </source>
</reference>
<accession>A0ABN7EHI4</accession>
<evidence type="ECO:0000256" key="2">
    <source>
        <dbReference type="ARBA" id="ARBA00006275"/>
    </source>
</evidence>
<comment type="subcellular location">
    <subcellularLocation>
        <location evidence="1">Cell outer membrane</location>
    </subcellularLocation>
</comment>
<evidence type="ECO:0000256" key="1">
    <source>
        <dbReference type="ARBA" id="ARBA00004442"/>
    </source>
</evidence>
<dbReference type="Proteomes" id="UP000474567">
    <property type="component" value="Unassembled WGS sequence"/>
</dbReference>
<organism evidence="9 10">
    <name type="scientific">Flavobacterium collinsii</name>
    <dbReference type="NCBI Taxonomy" id="1114861"/>
    <lineage>
        <taxon>Bacteria</taxon>
        <taxon>Pseudomonadati</taxon>
        <taxon>Bacteroidota</taxon>
        <taxon>Flavobacteriia</taxon>
        <taxon>Flavobacteriales</taxon>
        <taxon>Flavobacteriaceae</taxon>
        <taxon>Flavobacterium</taxon>
    </lineage>
</organism>
<evidence type="ECO:0000256" key="5">
    <source>
        <dbReference type="ARBA" id="ARBA00023237"/>
    </source>
</evidence>
<dbReference type="SUPFAM" id="SSF48452">
    <property type="entry name" value="TPR-like"/>
    <property type="match status" value="1"/>
</dbReference>
<feature type="domain" description="SusD-like N-terminal" evidence="8">
    <location>
        <begin position="35"/>
        <end position="234"/>
    </location>
</feature>
<keyword evidence="10" id="KW-1185">Reference proteome</keyword>
<feature type="signal peptide" evidence="6">
    <location>
        <begin position="1"/>
        <end position="20"/>
    </location>
</feature>
<evidence type="ECO:0000256" key="6">
    <source>
        <dbReference type="SAM" id="SignalP"/>
    </source>
</evidence>
<dbReference type="InterPro" id="IPR012944">
    <property type="entry name" value="SusD_RagB_dom"/>
</dbReference>
<name>A0ABN7EHI4_9FLAO</name>
<dbReference type="Pfam" id="PF14322">
    <property type="entry name" value="SusD-like_3"/>
    <property type="match status" value="1"/>
</dbReference>
<evidence type="ECO:0000256" key="3">
    <source>
        <dbReference type="ARBA" id="ARBA00022729"/>
    </source>
</evidence>
<dbReference type="InterPro" id="IPR011990">
    <property type="entry name" value="TPR-like_helical_dom_sf"/>
</dbReference>
<feature type="chain" id="PRO_5047199377" description="RagB/SusD family nutrient uptake outer membrane protein" evidence="6">
    <location>
        <begin position="21"/>
        <end position="465"/>
    </location>
</feature>
<comment type="caution">
    <text evidence="9">The sequence shown here is derived from an EMBL/GenBank/DDBJ whole genome shotgun (WGS) entry which is preliminary data.</text>
</comment>
<evidence type="ECO:0000259" key="7">
    <source>
        <dbReference type="Pfam" id="PF07980"/>
    </source>
</evidence>
<dbReference type="RefSeq" id="WP_173965001.1">
    <property type="nucleotide sequence ID" value="NZ_CADCST010000065.1"/>
</dbReference>
<gene>
    <name evidence="9" type="ORF">FLACOL7796_01045</name>
</gene>
<sequence length="465" mass="51481">MKSNTILLFMLFAVFFTSCQDELNIEPRQREDASITLNTEEGVTNVLTGTYALAAYGNAYGGRILVYADLLGATGVTATTDFRFRGTFGELRQMYIKKMLADNVIITGTYSRCYEIINAANTVIDNIDKVKDPAKQTRMIGEANFLRSLAYFDLVRFFAKPYVSGQANNQLGIVLRDKAIYDFNADLSKERSTVAEVYKVIIDGLNLAYTNLPKDNSFYADKYAAKALLARVYLQQGNYALARDAANDVIKNSGHSLSTKYADAFNHDTDQAEDVFAIQITKQTGTNDAITFYAAEDKGGRGGDISIRDPYLEKFTDPNDDRANFNYVNPANDRLLTLKFTNQFANVGVIRLAEMYLIRAEANFQAGTAVGNTPLDDINIIRTRANAENLTAITLGGILLERQLELAMEGFSIHDIRRTKGSIDVSGDGDGSELLSYDADILVFPIPISEMDANKKITQNPGYSK</sequence>
<evidence type="ECO:0008006" key="11">
    <source>
        <dbReference type="Google" id="ProtNLM"/>
    </source>
</evidence>
<evidence type="ECO:0000256" key="4">
    <source>
        <dbReference type="ARBA" id="ARBA00023136"/>
    </source>
</evidence>
<dbReference type="EMBL" id="CADCST010000065">
    <property type="protein sequence ID" value="CAA9196206.1"/>
    <property type="molecule type" value="Genomic_DNA"/>
</dbReference>
<dbReference type="PROSITE" id="PS51257">
    <property type="entry name" value="PROKAR_LIPOPROTEIN"/>
    <property type="match status" value="1"/>
</dbReference>
<proteinExistence type="inferred from homology"/>
<dbReference type="CDD" id="cd08977">
    <property type="entry name" value="SusD"/>
    <property type="match status" value="1"/>
</dbReference>
<keyword evidence="5" id="KW-0998">Cell outer membrane</keyword>
<keyword evidence="4" id="KW-0472">Membrane</keyword>
<keyword evidence="3 6" id="KW-0732">Signal</keyword>
<dbReference type="Pfam" id="PF07980">
    <property type="entry name" value="SusD_RagB"/>
    <property type="match status" value="1"/>
</dbReference>
<dbReference type="InterPro" id="IPR033985">
    <property type="entry name" value="SusD-like_N"/>
</dbReference>
<dbReference type="Gene3D" id="1.25.40.390">
    <property type="match status" value="1"/>
</dbReference>
<evidence type="ECO:0000313" key="10">
    <source>
        <dbReference type="Proteomes" id="UP000474567"/>
    </source>
</evidence>
<evidence type="ECO:0000259" key="8">
    <source>
        <dbReference type="Pfam" id="PF14322"/>
    </source>
</evidence>
<comment type="similarity">
    <text evidence="2">Belongs to the SusD family.</text>
</comment>
<protein>
    <recommendedName>
        <fullName evidence="11">RagB/SusD family nutrient uptake outer membrane protein</fullName>
    </recommendedName>
</protein>